<dbReference type="AlphaFoldDB" id="A0A2U3QNX9"/>
<name>A0A2U3QNX9_ORITS</name>
<proteinExistence type="predicted"/>
<dbReference type="Proteomes" id="UP000244959">
    <property type="component" value="Chromosome I"/>
</dbReference>
<protein>
    <submittedName>
        <fullName evidence="1">Uncharacterized protein</fullName>
    </submittedName>
</protein>
<dbReference type="EMBL" id="LS398551">
    <property type="protein sequence ID" value="SPR02661.1"/>
    <property type="molecule type" value="Genomic_DNA"/>
</dbReference>
<accession>A0A2U3QNX9</accession>
<reference evidence="2" key="1">
    <citation type="submission" date="2018-03" db="EMBL/GenBank/DDBJ databases">
        <authorList>
            <person name="Batty M. E."/>
            <person name="Batty M E."/>
        </authorList>
    </citation>
    <scope>NUCLEOTIDE SEQUENCE [LARGE SCALE GENOMIC DNA]</scope>
    <source>
        <strain evidence="2">Gilliam</strain>
    </source>
</reference>
<keyword evidence="2" id="KW-1185">Reference proteome</keyword>
<evidence type="ECO:0000313" key="1">
    <source>
        <dbReference type="EMBL" id="SPR02661.1"/>
    </source>
</evidence>
<organism evidence="1 2">
    <name type="scientific">Orientia tsutsugamushi str. Gilliam</name>
    <dbReference type="NCBI Taxonomy" id="1359184"/>
    <lineage>
        <taxon>Bacteria</taxon>
        <taxon>Pseudomonadati</taxon>
        <taxon>Pseudomonadota</taxon>
        <taxon>Alphaproteobacteria</taxon>
        <taxon>Rickettsiales</taxon>
        <taxon>Rickettsiaceae</taxon>
        <taxon>Rickettsieae</taxon>
        <taxon>Orientia</taxon>
    </lineage>
</organism>
<evidence type="ECO:0000313" key="2">
    <source>
        <dbReference type="Proteomes" id="UP000244959"/>
    </source>
</evidence>
<sequence length="37" mass="4149">MPSISLKLTKLSLSKIEISEEETLDFFIGQNYGISES</sequence>
<gene>
    <name evidence="1" type="ORF">GILLIAM_00121</name>
</gene>